<dbReference type="OrthoDB" id="123446at2"/>
<organism evidence="1 2">
    <name type="scientific">Acidobacterium capsulatum (strain ATCC 51196 / DSM 11244 / BCRC 80197 / JCM 7670 / NBRC 15755 / NCIMB 13165 / 161)</name>
    <dbReference type="NCBI Taxonomy" id="240015"/>
    <lineage>
        <taxon>Bacteria</taxon>
        <taxon>Pseudomonadati</taxon>
        <taxon>Acidobacteriota</taxon>
        <taxon>Terriglobia</taxon>
        <taxon>Terriglobales</taxon>
        <taxon>Acidobacteriaceae</taxon>
        <taxon>Acidobacterium</taxon>
    </lineage>
</organism>
<dbReference type="KEGG" id="aca:ACP_2662"/>
<dbReference type="EMBL" id="CP001472">
    <property type="protein sequence ID" value="ACO34198.1"/>
    <property type="molecule type" value="Genomic_DNA"/>
</dbReference>
<sequence>MLGAEKISEPRRGKQPCSGSRGITGALALRRWRESIFVMMTAYFDCSHNGKGSGGSVAVSGWLSSGERWEQFDYEWDQILEEFQVPYFHMKEFAHSVGAYSQGWKGENGKRAEFIQRLVAAISRNAMAGFACLVERNVFDRVNEEFQVREYYGNEYALCGRICVSQVRHWLDERGDKNGVHHIFEDGDERGRLSWLLESDGYAAPVFFPGKDRIAKDGSLIRGLLPLQAADLAAYEMRKAFDDFGDAQVLEEVARYRKSFRAVAGALDQGQWGRCSAEDLRHFCNVRAVERRRGVS</sequence>
<dbReference type="AlphaFoldDB" id="C1F2K2"/>
<keyword evidence="2" id="KW-1185">Reference proteome</keyword>
<reference evidence="1 2" key="1">
    <citation type="journal article" date="2009" name="Appl. Environ. Microbiol.">
        <title>Three genomes from the phylum Acidobacteria provide insight into the lifestyles of these microorganisms in soils.</title>
        <authorList>
            <person name="Ward N.L."/>
            <person name="Challacombe J.F."/>
            <person name="Janssen P.H."/>
            <person name="Henrissat B."/>
            <person name="Coutinho P.M."/>
            <person name="Wu M."/>
            <person name="Xie G."/>
            <person name="Haft D.H."/>
            <person name="Sait M."/>
            <person name="Badger J."/>
            <person name="Barabote R.D."/>
            <person name="Bradley B."/>
            <person name="Brettin T.S."/>
            <person name="Brinkac L.M."/>
            <person name="Bruce D."/>
            <person name="Creasy T."/>
            <person name="Daugherty S.C."/>
            <person name="Davidsen T.M."/>
            <person name="DeBoy R.T."/>
            <person name="Detter J.C."/>
            <person name="Dodson R.J."/>
            <person name="Durkin A.S."/>
            <person name="Ganapathy A."/>
            <person name="Gwinn-Giglio M."/>
            <person name="Han C.S."/>
            <person name="Khouri H."/>
            <person name="Kiss H."/>
            <person name="Kothari S.P."/>
            <person name="Madupu R."/>
            <person name="Nelson K.E."/>
            <person name="Nelson W.C."/>
            <person name="Paulsen I."/>
            <person name="Penn K."/>
            <person name="Ren Q."/>
            <person name="Rosovitz M.J."/>
            <person name="Selengut J.D."/>
            <person name="Shrivastava S."/>
            <person name="Sullivan S.A."/>
            <person name="Tapia R."/>
            <person name="Thompson L.S."/>
            <person name="Watkins K.L."/>
            <person name="Yang Q."/>
            <person name="Yu C."/>
            <person name="Zafar N."/>
            <person name="Zhou L."/>
            <person name="Kuske C.R."/>
        </authorList>
    </citation>
    <scope>NUCLEOTIDE SEQUENCE [LARGE SCALE GENOMIC DNA]</scope>
    <source>
        <strain evidence="2">ATCC 51196 / DSM 11244 / BCRC 80197 / JCM 7670 / NBRC 15755 / NCIMB 13165 / 161</strain>
    </source>
</reference>
<evidence type="ECO:0008006" key="3">
    <source>
        <dbReference type="Google" id="ProtNLM"/>
    </source>
</evidence>
<protein>
    <recommendedName>
        <fullName evidence="3">DUF3800 domain-containing protein</fullName>
    </recommendedName>
</protein>
<proteinExistence type="predicted"/>
<name>C1F2K2_ACIC5</name>
<accession>C1F2K2</accession>
<evidence type="ECO:0000313" key="1">
    <source>
        <dbReference type="EMBL" id="ACO34198.1"/>
    </source>
</evidence>
<dbReference type="InParanoid" id="C1F2K2"/>
<gene>
    <name evidence="1" type="ordered locus">ACP_2662</name>
</gene>
<evidence type="ECO:0000313" key="2">
    <source>
        <dbReference type="Proteomes" id="UP000002207"/>
    </source>
</evidence>
<dbReference type="Proteomes" id="UP000002207">
    <property type="component" value="Chromosome"/>
</dbReference>
<dbReference type="HOGENOM" id="CLU_938840_0_0_0"/>